<dbReference type="PANTHER" id="PTHR43591">
    <property type="entry name" value="METHYLTRANSFERASE"/>
    <property type="match status" value="1"/>
</dbReference>
<reference evidence="1 2" key="1">
    <citation type="submission" date="2007-06" db="EMBL/GenBank/DDBJ databases">
        <title>The Genome Sequence of Coccidioides posadasii RMSCC_3488.</title>
        <authorList>
            <consortium name="Coccidioides Genome Resources Consortium"/>
            <consortium name="The Broad Institute Genome Sequencing Platform"/>
            <person name="Henn M.R."/>
            <person name="Sykes S."/>
            <person name="Young S."/>
            <person name="Jaffe D."/>
            <person name="Berlin A."/>
            <person name="Alvarez P."/>
            <person name="Butler J."/>
            <person name="Gnerre S."/>
            <person name="Grabherr M."/>
            <person name="Mauceli E."/>
            <person name="Brockman W."/>
            <person name="Kodira C."/>
            <person name="Alvarado L."/>
            <person name="Zeng Q."/>
            <person name="Crawford M."/>
            <person name="Antoine C."/>
            <person name="Devon K."/>
            <person name="Galgiani J."/>
            <person name="Orsborn K."/>
            <person name="Lewis M.L."/>
            <person name="Nusbaum C."/>
            <person name="Galagan J."/>
            <person name="Birren B."/>
        </authorList>
    </citation>
    <scope>NUCLEOTIDE SEQUENCE [LARGE SCALE GENOMIC DNA]</scope>
    <source>
        <strain evidence="1 2">RMSCC 3488</strain>
    </source>
</reference>
<evidence type="ECO:0000313" key="1">
    <source>
        <dbReference type="EMBL" id="KMM66230.1"/>
    </source>
</evidence>
<accession>A0A0J6FAH1</accession>
<dbReference type="Pfam" id="PF13489">
    <property type="entry name" value="Methyltransf_23"/>
    <property type="match status" value="1"/>
</dbReference>
<reference evidence="2" key="2">
    <citation type="journal article" date="2009" name="Genome Res.">
        <title>Comparative genomic analyses of the human fungal pathogens Coccidioides and their relatives.</title>
        <authorList>
            <person name="Sharpton T.J."/>
            <person name="Stajich J.E."/>
            <person name="Rounsley S.D."/>
            <person name="Gardner M.J."/>
            <person name="Wortman J.R."/>
            <person name="Jordar V.S."/>
            <person name="Maiti R."/>
            <person name="Kodira C.D."/>
            <person name="Neafsey D.E."/>
            <person name="Zeng Q."/>
            <person name="Hung C.-Y."/>
            <person name="McMahan C."/>
            <person name="Muszewska A."/>
            <person name="Grynberg M."/>
            <person name="Mandel M.A."/>
            <person name="Kellner E.M."/>
            <person name="Barker B.M."/>
            <person name="Galgiani J.N."/>
            <person name="Orbach M.J."/>
            <person name="Kirkland T.N."/>
            <person name="Cole G.T."/>
            <person name="Henn M.R."/>
            <person name="Birren B.W."/>
            <person name="Taylor J.W."/>
        </authorList>
    </citation>
    <scope>NUCLEOTIDE SEQUENCE [LARGE SCALE GENOMIC DNA]</scope>
    <source>
        <strain evidence="2">RMSCC 3488</strain>
    </source>
</reference>
<name>A0A0J6FAH1_COCPO</name>
<sequence length="337" mass="38951">MDDEDAAVLPVPEDHEGHMRLSRTRRTIVFRALFIANSITNYPEEHGRRYHAFRRGRYLLPNDDKEMQRLDLVDEMIKLTLGGLHLAPIGPNPQRVLDIGTGSGAPTSILLQSIPPNVKFLVDDVEEEWEYGSRPFDFIHSRYMVFAIRDMKHLIQQAFNALRPGGWLEVQDFDSRINSPDNTIRGTCLEYWNKSTVDAFESMGFWTRIGPEYSDLLNDAGFVNIQMKKFPIPLGKWAKDENYKRLGELNVKQLTEVLEAASMAVLTRRDGPSKRYMRCAQAHGMMREIAESTQSWIWNLVANKANNLRHHREQDRSIVWELKAFLSRYIPSSAMRT</sequence>
<dbReference type="CDD" id="cd02440">
    <property type="entry name" value="AdoMet_MTases"/>
    <property type="match status" value="1"/>
</dbReference>
<proteinExistence type="predicted"/>
<dbReference type="Gene3D" id="3.40.50.150">
    <property type="entry name" value="Vaccinia Virus protein VP39"/>
    <property type="match status" value="1"/>
</dbReference>
<dbReference type="SUPFAM" id="SSF53335">
    <property type="entry name" value="S-adenosyl-L-methionine-dependent methyltransferases"/>
    <property type="match status" value="1"/>
</dbReference>
<dbReference type="Proteomes" id="UP000054567">
    <property type="component" value="Unassembled WGS sequence"/>
</dbReference>
<dbReference type="InterPro" id="IPR029063">
    <property type="entry name" value="SAM-dependent_MTases_sf"/>
</dbReference>
<dbReference type="VEuPathDB" id="FungiDB:CPAG_02570"/>
<gene>
    <name evidence="1" type="ORF">CPAG_02570</name>
</gene>
<evidence type="ECO:0008006" key="3">
    <source>
        <dbReference type="Google" id="ProtNLM"/>
    </source>
</evidence>
<evidence type="ECO:0000313" key="2">
    <source>
        <dbReference type="Proteomes" id="UP000054567"/>
    </source>
</evidence>
<dbReference type="PANTHER" id="PTHR43591:SF10">
    <property type="entry name" value="ABC TRANSMEMBRANE TYPE-1 DOMAIN-CONTAINING PROTEIN-RELATED"/>
    <property type="match status" value="1"/>
</dbReference>
<dbReference type="OrthoDB" id="2013972at2759"/>
<dbReference type="AlphaFoldDB" id="A0A0J6FAH1"/>
<reference evidence="2" key="3">
    <citation type="journal article" date="2010" name="Genome Res.">
        <title>Population genomic sequencing of Coccidioides fungi reveals recent hybridization and transposon control.</title>
        <authorList>
            <person name="Neafsey D.E."/>
            <person name="Barker B.M."/>
            <person name="Sharpton T.J."/>
            <person name="Stajich J.E."/>
            <person name="Park D.J."/>
            <person name="Whiston E."/>
            <person name="Hung C.-Y."/>
            <person name="McMahan C."/>
            <person name="White J."/>
            <person name="Sykes S."/>
            <person name="Heiman D."/>
            <person name="Young S."/>
            <person name="Zeng Q."/>
            <person name="Abouelleil A."/>
            <person name="Aftuck L."/>
            <person name="Bessette D."/>
            <person name="Brown A."/>
            <person name="FitzGerald M."/>
            <person name="Lui A."/>
            <person name="Macdonald J.P."/>
            <person name="Priest M."/>
            <person name="Orbach M.J."/>
            <person name="Galgiani J.N."/>
            <person name="Kirkland T.N."/>
            <person name="Cole G.T."/>
            <person name="Birren B.W."/>
            <person name="Henn M.R."/>
            <person name="Taylor J.W."/>
            <person name="Rounsley S.D."/>
        </authorList>
    </citation>
    <scope>NUCLEOTIDE SEQUENCE [LARGE SCALE GENOMIC DNA]</scope>
    <source>
        <strain evidence="2">RMSCC 3488</strain>
    </source>
</reference>
<dbReference type="EMBL" id="DS268109">
    <property type="protein sequence ID" value="KMM66230.1"/>
    <property type="molecule type" value="Genomic_DNA"/>
</dbReference>
<protein>
    <recommendedName>
        <fullName evidence="3">S-adenosyl-L-methionine-dependent methyltransferase</fullName>
    </recommendedName>
</protein>
<dbReference type="GO" id="GO:0008168">
    <property type="term" value="F:methyltransferase activity"/>
    <property type="evidence" value="ECO:0007669"/>
    <property type="project" value="TreeGrafter"/>
</dbReference>
<organism evidence="1 2">
    <name type="scientific">Coccidioides posadasii RMSCC 3488</name>
    <dbReference type="NCBI Taxonomy" id="454284"/>
    <lineage>
        <taxon>Eukaryota</taxon>
        <taxon>Fungi</taxon>
        <taxon>Dikarya</taxon>
        <taxon>Ascomycota</taxon>
        <taxon>Pezizomycotina</taxon>
        <taxon>Eurotiomycetes</taxon>
        <taxon>Eurotiomycetidae</taxon>
        <taxon>Onygenales</taxon>
        <taxon>Onygenaceae</taxon>
        <taxon>Coccidioides</taxon>
    </lineage>
</organism>